<dbReference type="AlphaFoldDB" id="A0A2J5HQ36"/>
<dbReference type="EMBL" id="KZ559561">
    <property type="protein sequence ID" value="PLN79372.1"/>
    <property type="molecule type" value="Genomic_DNA"/>
</dbReference>
<protein>
    <submittedName>
        <fullName evidence="2">Uncharacterized protein</fullName>
    </submittedName>
</protein>
<keyword evidence="1" id="KW-1133">Transmembrane helix</keyword>
<keyword evidence="1" id="KW-0472">Membrane</keyword>
<evidence type="ECO:0000313" key="3">
    <source>
        <dbReference type="Proteomes" id="UP000235023"/>
    </source>
</evidence>
<reference evidence="3" key="1">
    <citation type="submission" date="2017-12" db="EMBL/GenBank/DDBJ databases">
        <authorList>
            <consortium name="DOE Joint Genome Institute"/>
            <person name="Mondo S.J."/>
            <person name="Kjaerbolling I."/>
            <person name="Vesth T.C."/>
            <person name="Frisvad J.C."/>
            <person name="Nybo J.L."/>
            <person name="Theobald S."/>
            <person name="Kuo A."/>
            <person name="Bowyer P."/>
            <person name="Matsuda Y."/>
            <person name="Lyhne E.K."/>
            <person name="Kogle M.E."/>
            <person name="Clum A."/>
            <person name="Lipzen A."/>
            <person name="Salamov A."/>
            <person name="Ngan C.Y."/>
            <person name="Daum C."/>
            <person name="Chiniquy J."/>
            <person name="Barry K."/>
            <person name="LaButti K."/>
            <person name="Haridas S."/>
            <person name="Simmons B.A."/>
            <person name="Magnuson J.K."/>
            <person name="Mortensen U.H."/>
            <person name="Larsen T.O."/>
            <person name="Grigoriev I.V."/>
            <person name="Baker S.E."/>
            <person name="Andersen M.R."/>
            <person name="Nordberg H.P."/>
            <person name="Cantor M.N."/>
            <person name="Hua S.X."/>
        </authorList>
    </citation>
    <scope>NUCLEOTIDE SEQUENCE [LARGE SCALE GENOMIC DNA]</scope>
    <source>
        <strain evidence="3">IBT 19404</strain>
    </source>
</reference>
<dbReference type="Proteomes" id="UP000235023">
    <property type="component" value="Unassembled WGS sequence"/>
</dbReference>
<sequence>MILRLLSLYSPLCRVSNGIIAVFIVVVLRHHQRRASTPSWKSWYARNRQGSRRSPYYAFPPPYPFPALRPPDSILNEELGQRHHHCFLFSVVNRTKGRWH</sequence>
<feature type="transmembrane region" description="Helical" evidence="1">
    <location>
        <begin position="6"/>
        <end position="28"/>
    </location>
</feature>
<organism evidence="2 3">
    <name type="scientific">Aspergillus taichungensis</name>
    <dbReference type="NCBI Taxonomy" id="482145"/>
    <lineage>
        <taxon>Eukaryota</taxon>
        <taxon>Fungi</taxon>
        <taxon>Dikarya</taxon>
        <taxon>Ascomycota</taxon>
        <taxon>Pezizomycotina</taxon>
        <taxon>Eurotiomycetes</taxon>
        <taxon>Eurotiomycetidae</taxon>
        <taxon>Eurotiales</taxon>
        <taxon>Aspergillaceae</taxon>
        <taxon>Aspergillus</taxon>
        <taxon>Aspergillus subgen. Circumdati</taxon>
    </lineage>
</organism>
<keyword evidence="3" id="KW-1185">Reference proteome</keyword>
<proteinExistence type="predicted"/>
<keyword evidence="1" id="KW-0812">Transmembrane</keyword>
<evidence type="ECO:0000313" key="2">
    <source>
        <dbReference type="EMBL" id="PLN79372.1"/>
    </source>
</evidence>
<gene>
    <name evidence="2" type="ORF">BDW42DRAFT_172957</name>
</gene>
<name>A0A2J5HQ36_9EURO</name>
<accession>A0A2J5HQ36</accession>
<evidence type="ECO:0000256" key="1">
    <source>
        <dbReference type="SAM" id="Phobius"/>
    </source>
</evidence>